<dbReference type="RefSeq" id="XP_010475550.1">
    <property type="nucleotide sequence ID" value="XM_010477248.1"/>
</dbReference>
<evidence type="ECO:0000256" key="3">
    <source>
        <dbReference type="SAM" id="SignalP"/>
    </source>
</evidence>
<protein>
    <submittedName>
        <fullName evidence="6">Probable non-specific lipid-transfer protein AKCS9</fullName>
    </submittedName>
</protein>
<sequence>MKFIITLLVIAFVMSSLASTKAMDVGVSREDEKVACVVTDLQVCLPALETGRPPSTECCRNLKKQQSCLCDYMKNPSIDKYLKPARKVFHACGMLYPSC</sequence>
<dbReference type="PANTHER" id="PTHR33214:SF47">
    <property type="entry name" value="BIFUNCTIONAL INHIBITOR_LIPID-TRANSFER PROTEIN_SEED STORAGE 2S ALBUMIN SUPERFAMILY PROTEIN"/>
    <property type="match status" value="1"/>
</dbReference>
<dbReference type="PANTHER" id="PTHR33214">
    <property type="entry name" value="BIFUNCTIONAL INHIBITOR/LIPID-TRANSFER PROTEIN/SEED STORAGE 2S ALBUMIN SUPERFAMILY PROTEIN"/>
    <property type="match status" value="1"/>
</dbReference>
<evidence type="ECO:0000313" key="5">
    <source>
        <dbReference type="Proteomes" id="UP000694864"/>
    </source>
</evidence>
<dbReference type="Pfam" id="PF00234">
    <property type="entry name" value="Tryp_alpha_amyl"/>
    <property type="match status" value="1"/>
</dbReference>
<evidence type="ECO:0000256" key="1">
    <source>
        <dbReference type="ARBA" id="ARBA00022448"/>
    </source>
</evidence>
<dbReference type="CDD" id="cd01959">
    <property type="entry name" value="nsLTP2"/>
    <property type="match status" value="1"/>
</dbReference>
<dbReference type="InterPro" id="IPR033872">
    <property type="entry name" value="nsLTP2"/>
</dbReference>
<evidence type="ECO:0000259" key="4">
    <source>
        <dbReference type="Pfam" id="PF00234"/>
    </source>
</evidence>
<keyword evidence="5" id="KW-1185">Reference proteome</keyword>
<dbReference type="InterPro" id="IPR016140">
    <property type="entry name" value="Bifunc_inhib/LTP/seed_store"/>
</dbReference>
<keyword evidence="1" id="KW-0813">Transport</keyword>
<evidence type="ECO:0000313" key="6">
    <source>
        <dbReference type="RefSeq" id="XP_010475550.1"/>
    </source>
</evidence>
<organism evidence="5 6">
    <name type="scientific">Camelina sativa</name>
    <name type="common">False flax</name>
    <name type="synonym">Myagrum sativum</name>
    <dbReference type="NCBI Taxonomy" id="90675"/>
    <lineage>
        <taxon>Eukaryota</taxon>
        <taxon>Viridiplantae</taxon>
        <taxon>Streptophyta</taxon>
        <taxon>Embryophyta</taxon>
        <taxon>Tracheophyta</taxon>
        <taxon>Spermatophyta</taxon>
        <taxon>Magnoliopsida</taxon>
        <taxon>eudicotyledons</taxon>
        <taxon>Gunneridae</taxon>
        <taxon>Pentapetalae</taxon>
        <taxon>rosids</taxon>
        <taxon>malvids</taxon>
        <taxon>Brassicales</taxon>
        <taxon>Brassicaceae</taxon>
        <taxon>Camelineae</taxon>
        <taxon>Camelina</taxon>
    </lineage>
</organism>
<reference evidence="5" key="1">
    <citation type="journal article" date="2014" name="Nat. Commun.">
        <title>The emerging biofuel crop Camelina sativa retains a highly undifferentiated hexaploid genome structure.</title>
        <authorList>
            <person name="Kagale S."/>
            <person name="Koh C."/>
            <person name="Nixon J."/>
            <person name="Bollina V."/>
            <person name="Clarke W.E."/>
            <person name="Tuteja R."/>
            <person name="Spillane C."/>
            <person name="Robinson S.J."/>
            <person name="Links M.G."/>
            <person name="Clarke C."/>
            <person name="Higgins E.E."/>
            <person name="Huebert T."/>
            <person name="Sharpe A.G."/>
            <person name="Parkin I.A."/>
        </authorList>
    </citation>
    <scope>NUCLEOTIDE SEQUENCE [LARGE SCALE GENOMIC DNA]</scope>
    <source>
        <strain evidence="5">cv. DH55</strain>
    </source>
</reference>
<gene>
    <name evidence="6" type="primary">LOC104754951</name>
</gene>
<name>A0ABM0WSJ2_CAMSA</name>
<feature type="chain" id="PRO_5046843332" evidence="3">
    <location>
        <begin position="23"/>
        <end position="99"/>
    </location>
</feature>
<dbReference type="GeneID" id="104754951"/>
<dbReference type="SUPFAM" id="SSF47699">
    <property type="entry name" value="Bifunctional inhibitor/lipid-transfer protein/seed storage 2S albumin"/>
    <property type="match status" value="1"/>
</dbReference>
<evidence type="ECO:0000256" key="2">
    <source>
        <dbReference type="ARBA" id="ARBA00023121"/>
    </source>
</evidence>
<reference evidence="6" key="2">
    <citation type="submission" date="2025-08" db="UniProtKB">
        <authorList>
            <consortium name="RefSeq"/>
        </authorList>
    </citation>
    <scope>IDENTIFICATION</scope>
    <source>
        <tissue evidence="6">Leaf</tissue>
    </source>
</reference>
<proteinExistence type="predicted"/>
<dbReference type="Proteomes" id="UP000694864">
    <property type="component" value="Chromosome 17"/>
</dbReference>
<dbReference type="InterPro" id="IPR036312">
    <property type="entry name" value="Bifun_inhib/LTP/seed_sf"/>
</dbReference>
<keyword evidence="2" id="KW-0446">Lipid-binding</keyword>
<keyword evidence="3" id="KW-0732">Signal</keyword>
<accession>A0ABM0WSJ2</accession>
<dbReference type="Gene3D" id="1.10.110.10">
    <property type="entry name" value="Plant lipid-transfer and hydrophobic proteins"/>
    <property type="match status" value="1"/>
</dbReference>
<feature type="domain" description="Bifunctional inhibitor/plant lipid transfer protein/seed storage helical" evidence="4">
    <location>
        <begin position="37"/>
        <end position="99"/>
    </location>
</feature>
<feature type="signal peptide" evidence="3">
    <location>
        <begin position="1"/>
        <end position="22"/>
    </location>
</feature>